<dbReference type="Proteomes" id="UP000076154">
    <property type="component" value="Unassembled WGS sequence"/>
</dbReference>
<protein>
    <submittedName>
        <fullName evidence="1">Uncharacterized protein</fullName>
    </submittedName>
</protein>
<accession>A0A369JAV5</accession>
<sequence>MKAPIVSRPPSPFLPLVALTVDRGIRRLSCESTIFVTGLPGRSQWEKRIEGMMYCSFHAPNGPQCASCIAAGVTRGHKTPGRLAPVCDANEQPAHLSKCLSKHRSFAAPSLPLSREISLRISCIQHHVDSPPLSRSYVLISRFSSNLDVRGKSLITDGAIQSPHVPQDVTQQSHPT</sequence>
<gene>
    <name evidence="1" type="ORF">Hypma_014466</name>
</gene>
<name>A0A369JAV5_HYPMA</name>
<dbReference type="EMBL" id="LUEZ02000085">
    <property type="protein sequence ID" value="RDB18988.1"/>
    <property type="molecule type" value="Genomic_DNA"/>
</dbReference>
<proteinExistence type="predicted"/>
<keyword evidence="2" id="KW-1185">Reference proteome</keyword>
<dbReference type="AlphaFoldDB" id="A0A369JAV5"/>
<organism evidence="1 2">
    <name type="scientific">Hypsizygus marmoreus</name>
    <name type="common">White beech mushroom</name>
    <name type="synonym">Agaricus marmoreus</name>
    <dbReference type="NCBI Taxonomy" id="39966"/>
    <lineage>
        <taxon>Eukaryota</taxon>
        <taxon>Fungi</taxon>
        <taxon>Dikarya</taxon>
        <taxon>Basidiomycota</taxon>
        <taxon>Agaricomycotina</taxon>
        <taxon>Agaricomycetes</taxon>
        <taxon>Agaricomycetidae</taxon>
        <taxon>Agaricales</taxon>
        <taxon>Tricholomatineae</taxon>
        <taxon>Lyophyllaceae</taxon>
        <taxon>Hypsizygus</taxon>
    </lineage>
</organism>
<evidence type="ECO:0000313" key="2">
    <source>
        <dbReference type="Proteomes" id="UP000076154"/>
    </source>
</evidence>
<reference evidence="1" key="1">
    <citation type="submission" date="2018-04" db="EMBL/GenBank/DDBJ databases">
        <title>Whole genome sequencing of Hypsizygus marmoreus.</title>
        <authorList>
            <person name="Choi I.-G."/>
            <person name="Min B."/>
            <person name="Kim J.-G."/>
            <person name="Kim S."/>
            <person name="Oh Y.-L."/>
            <person name="Kong W.-S."/>
            <person name="Park H."/>
            <person name="Jeong J."/>
            <person name="Song E.-S."/>
        </authorList>
    </citation>
    <scope>NUCLEOTIDE SEQUENCE [LARGE SCALE GENOMIC DNA]</scope>
    <source>
        <strain evidence="1">51987-8</strain>
    </source>
</reference>
<dbReference type="InParanoid" id="A0A369JAV5"/>
<comment type="caution">
    <text evidence="1">The sequence shown here is derived from an EMBL/GenBank/DDBJ whole genome shotgun (WGS) entry which is preliminary data.</text>
</comment>
<evidence type="ECO:0000313" key="1">
    <source>
        <dbReference type="EMBL" id="RDB18988.1"/>
    </source>
</evidence>